<keyword evidence="3" id="KW-1185">Reference proteome</keyword>
<feature type="transmembrane region" description="Helical" evidence="1">
    <location>
        <begin position="96"/>
        <end position="117"/>
    </location>
</feature>
<evidence type="ECO:0000313" key="3">
    <source>
        <dbReference type="Proteomes" id="UP001519460"/>
    </source>
</evidence>
<keyword evidence="1" id="KW-1133">Transmembrane helix</keyword>
<protein>
    <submittedName>
        <fullName evidence="2">Uncharacterized protein</fullName>
    </submittedName>
</protein>
<keyword evidence="1" id="KW-0812">Transmembrane</keyword>
<dbReference type="Proteomes" id="UP001519460">
    <property type="component" value="Unassembled WGS sequence"/>
</dbReference>
<gene>
    <name evidence="2" type="ORF">BaRGS_00019357</name>
</gene>
<evidence type="ECO:0000256" key="1">
    <source>
        <dbReference type="SAM" id="Phobius"/>
    </source>
</evidence>
<evidence type="ECO:0000313" key="2">
    <source>
        <dbReference type="EMBL" id="KAK7489413.1"/>
    </source>
</evidence>
<name>A0ABD0KQ86_9CAEN</name>
<proteinExistence type="predicted"/>
<accession>A0ABD0KQ86</accession>
<comment type="caution">
    <text evidence="2">The sequence shown here is derived from an EMBL/GenBank/DDBJ whole genome shotgun (WGS) entry which is preliminary data.</text>
</comment>
<keyword evidence="1" id="KW-0472">Membrane</keyword>
<reference evidence="2 3" key="1">
    <citation type="journal article" date="2023" name="Sci. Data">
        <title>Genome assembly of the Korean intertidal mud-creeper Batillaria attramentaria.</title>
        <authorList>
            <person name="Patra A.K."/>
            <person name="Ho P.T."/>
            <person name="Jun S."/>
            <person name="Lee S.J."/>
            <person name="Kim Y."/>
            <person name="Won Y.J."/>
        </authorList>
    </citation>
    <scope>NUCLEOTIDE SEQUENCE [LARGE SCALE GENOMIC DNA]</scope>
    <source>
        <strain evidence="2">Wonlab-2016</strain>
    </source>
</reference>
<organism evidence="2 3">
    <name type="scientific">Batillaria attramentaria</name>
    <dbReference type="NCBI Taxonomy" id="370345"/>
    <lineage>
        <taxon>Eukaryota</taxon>
        <taxon>Metazoa</taxon>
        <taxon>Spiralia</taxon>
        <taxon>Lophotrochozoa</taxon>
        <taxon>Mollusca</taxon>
        <taxon>Gastropoda</taxon>
        <taxon>Caenogastropoda</taxon>
        <taxon>Sorbeoconcha</taxon>
        <taxon>Cerithioidea</taxon>
        <taxon>Batillariidae</taxon>
        <taxon>Batillaria</taxon>
    </lineage>
</organism>
<dbReference type="AlphaFoldDB" id="A0ABD0KQ86"/>
<dbReference type="EMBL" id="JACVVK020000138">
    <property type="protein sequence ID" value="KAK7489413.1"/>
    <property type="molecule type" value="Genomic_DNA"/>
</dbReference>
<feature type="transmembrane region" description="Helical" evidence="1">
    <location>
        <begin position="152"/>
        <end position="172"/>
    </location>
</feature>
<sequence length="176" mass="20103">MGGTEAGKETMRPWLASAIPLGPTRKHSLCNMTASEIGRRNWTVIELQEITSCQPQFTISPGQFRLLGRQTKRASGFETAAYFLEREYRPMLRLPIYVLILLGVFYGNTLLCSQLWMNKRSKFHPKVHQSPILYPLLLKPAAYFLESNINILMLRVPIHVFIVLGVFYGNVLSRFG</sequence>